<dbReference type="AlphaFoldDB" id="A0A0F9E4J5"/>
<protein>
    <submittedName>
        <fullName evidence="1">Uncharacterized protein</fullName>
    </submittedName>
</protein>
<proteinExistence type="predicted"/>
<accession>A0A0F9E4J5</accession>
<comment type="caution">
    <text evidence="1">The sequence shown here is derived from an EMBL/GenBank/DDBJ whole genome shotgun (WGS) entry which is preliminary data.</text>
</comment>
<reference evidence="1" key="1">
    <citation type="journal article" date="2015" name="Nature">
        <title>Complex archaea that bridge the gap between prokaryotes and eukaryotes.</title>
        <authorList>
            <person name="Spang A."/>
            <person name="Saw J.H."/>
            <person name="Jorgensen S.L."/>
            <person name="Zaremba-Niedzwiedzka K."/>
            <person name="Martijn J."/>
            <person name="Lind A.E."/>
            <person name="van Eijk R."/>
            <person name="Schleper C."/>
            <person name="Guy L."/>
            <person name="Ettema T.J."/>
        </authorList>
    </citation>
    <scope>NUCLEOTIDE SEQUENCE</scope>
</reference>
<sequence>MWFQLLGINGHTQNSLNDRELAFWTSGGALI</sequence>
<evidence type="ECO:0000313" key="1">
    <source>
        <dbReference type="EMBL" id="KKL24821.1"/>
    </source>
</evidence>
<organism evidence="1">
    <name type="scientific">marine sediment metagenome</name>
    <dbReference type="NCBI Taxonomy" id="412755"/>
    <lineage>
        <taxon>unclassified sequences</taxon>
        <taxon>metagenomes</taxon>
        <taxon>ecological metagenomes</taxon>
    </lineage>
</organism>
<dbReference type="EMBL" id="LAZR01036444">
    <property type="protein sequence ID" value="KKL24821.1"/>
    <property type="molecule type" value="Genomic_DNA"/>
</dbReference>
<gene>
    <name evidence="1" type="ORF">LCGC14_2411480</name>
</gene>
<feature type="non-terminal residue" evidence="1">
    <location>
        <position position="1"/>
    </location>
</feature>
<name>A0A0F9E4J5_9ZZZZ</name>